<proteinExistence type="predicted"/>
<dbReference type="AlphaFoldDB" id="A0A8D8ZWK2"/>
<reference evidence="3" key="1">
    <citation type="submission" date="2021-05" db="EMBL/GenBank/DDBJ databases">
        <authorList>
            <person name="Alioto T."/>
            <person name="Alioto T."/>
            <person name="Gomez Garrido J."/>
        </authorList>
    </citation>
    <scope>NUCLEOTIDE SEQUENCE</scope>
</reference>
<evidence type="ECO:0000256" key="1">
    <source>
        <dbReference type="SAM" id="MobiDB-lite"/>
    </source>
</evidence>
<evidence type="ECO:0000256" key="2">
    <source>
        <dbReference type="SAM" id="Phobius"/>
    </source>
</evidence>
<keyword evidence="2" id="KW-0812">Transmembrane</keyword>
<accession>A0A8D8ZWK2</accession>
<protein>
    <submittedName>
        <fullName evidence="3">Uncharacterized protein</fullName>
    </submittedName>
</protein>
<keyword evidence="2" id="KW-0472">Membrane</keyword>
<sequence>MFKIIKQKAILHTSTDTSAEPIDLFALQSHHADMPSPPNSPLPAGHLASRPSQWQGHPSPGEGELNVYVPVQGGKEAEGTMWTLEARGIAYEVKVGAVRVSNHGNQDNDRVDIDATDVNVVDNSRFEPSKRSSLGSGVLKQDRMDTNFDQSESKVEELGGFQSRRRNTGPPDTDRILNVPEWHLGPPGPFGDRPWYLPSFGGDFNVQMNYHQMFSNGPHNAQNQQSSMTSISPIQLEVNQASSLTALPGETAQIQFDLTNNFQRPIRFYFVARDQFQYVRSVYPPTRTVDAFDTARITVVVEAQGAEGTTDVVSLTAFGLEPINRNVYLHIGREIYDNTKPDISYSWMGDCENALTPDTCMRSSWGIEAVVQDTESGLLKVISKPFPLRFRSNFVAGTKEPIKVQYVSSCCFLKVDLIAYDVKGNVNKYTIDVENRWLSWSEIVAIVFGSILLILVLALIVFAIARCIRTRRKESFLRE</sequence>
<feature type="transmembrane region" description="Helical" evidence="2">
    <location>
        <begin position="443"/>
        <end position="468"/>
    </location>
</feature>
<keyword evidence="2" id="KW-1133">Transmembrane helix</keyword>
<feature type="region of interest" description="Disordered" evidence="1">
    <location>
        <begin position="30"/>
        <end position="63"/>
    </location>
</feature>
<evidence type="ECO:0000313" key="3">
    <source>
        <dbReference type="EMBL" id="CAG6755298.1"/>
    </source>
</evidence>
<feature type="region of interest" description="Disordered" evidence="1">
    <location>
        <begin position="150"/>
        <end position="180"/>
    </location>
</feature>
<organism evidence="3">
    <name type="scientific">Cacopsylla melanoneura</name>
    <dbReference type="NCBI Taxonomy" id="428564"/>
    <lineage>
        <taxon>Eukaryota</taxon>
        <taxon>Metazoa</taxon>
        <taxon>Ecdysozoa</taxon>
        <taxon>Arthropoda</taxon>
        <taxon>Hexapoda</taxon>
        <taxon>Insecta</taxon>
        <taxon>Pterygota</taxon>
        <taxon>Neoptera</taxon>
        <taxon>Paraneoptera</taxon>
        <taxon>Hemiptera</taxon>
        <taxon>Sternorrhyncha</taxon>
        <taxon>Psylloidea</taxon>
        <taxon>Psyllidae</taxon>
        <taxon>Psyllinae</taxon>
        <taxon>Cacopsylla</taxon>
    </lineage>
</organism>
<name>A0A8D8ZWK2_9HEMI</name>
<dbReference type="EMBL" id="HBUF01541640">
    <property type="protein sequence ID" value="CAG6755298.1"/>
    <property type="molecule type" value="Transcribed_RNA"/>
</dbReference>